<accession>A0A963YU83</accession>
<evidence type="ECO:0000313" key="5">
    <source>
        <dbReference type="EMBL" id="MCB8877168.1"/>
    </source>
</evidence>
<dbReference type="AlphaFoldDB" id="A0A963YU83"/>
<feature type="signal peptide" evidence="3">
    <location>
        <begin position="1"/>
        <end position="22"/>
    </location>
</feature>
<dbReference type="InterPro" id="IPR008258">
    <property type="entry name" value="Transglycosylase_SLT_dom_1"/>
</dbReference>
<keyword evidence="6" id="KW-1185">Reference proteome</keyword>
<proteinExistence type="inferred from homology"/>
<dbReference type="EMBL" id="JAESVB010000011">
    <property type="protein sequence ID" value="MCB8877168.1"/>
    <property type="molecule type" value="Genomic_DNA"/>
</dbReference>
<evidence type="ECO:0000256" key="2">
    <source>
        <dbReference type="SAM" id="MobiDB-lite"/>
    </source>
</evidence>
<evidence type="ECO:0000256" key="1">
    <source>
        <dbReference type="ARBA" id="ARBA00009387"/>
    </source>
</evidence>
<reference evidence="5" key="2">
    <citation type="submission" date="2021-01" db="EMBL/GenBank/DDBJ databases">
        <authorList>
            <person name="Mieszkin S."/>
            <person name="Pouder E."/>
            <person name="Alain K."/>
        </authorList>
    </citation>
    <scope>NUCLEOTIDE SEQUENCE</scope>
    <source>
        <strain evidence="5">HW T2.11</strain>
    </source>
</reference>
<protein>
    <submittedName>
        <fullName evidence="5">Lytic transglycosylase domain-containing protein</fullName>
    </submittedName>
</protein>
<evidence type="ECO:0000256" key="3">
    <source>
        <dbReference type="SAM" id="SignalP"/>
    </source>
</evidence>
<dbReference type="Gene3D" id="1.10.530.10">
    <property type="match status" value="1"/>
</dbReference>
<keyword evidence="3" id="KW-0732">Signal</keyword>
<dbReference type="InterPro" id="IPR023346">
    <property type="entry name" value="Lysozyme-like_dom_sf"/>
</dbReference>
<feature type="region of interest" description="Disordered" evidence="2">
    <location>
        <begin position="139"/>
        <end position="163"/>
    </location>
</feature>
<feature type="domain" description="Transglycosylase SLT" evidence="4">
    <location>
        <begin position="9"/>
        <end position="109"/>
    </location>
</feature>
<dbReference type="Proteomes" id="UP000708298">
    <property type="component" value="Unassembled WGS sequence"/>
</dbReference>
<reference evidence="5" key="1">
    <citation type="journal article" date="2021" name="Microorganisms">
        <title>Acidisoma silvae sp. nov. and Acidisomacellulosilytica sp. nov., Two Acidophilic Bacteria Isolated from Decaying Wood, Hydrolyzing Cellulose and Producing Poly-3-hydroxybutyrate.</title>
        <authorList>
            <person name="Mieszkin S."/>
            <person name="Pouder E."/>
            <person name="Uroz S."/>
            <person name="Simon-Colin C."/>
            <person name="Alain K."/>
        </authorList>
    </citation>
    <scope>NUCLEOTIDE SEQUENCE</scope>
    <source>
        <strain evidence="5">HW T2.11</strain>
    </source>
</reference>
<gene>
    <name evidence="5" type="ORF">ASILVAE211_18375</name>
</gene>
<dbReference type="CDD" id="cd13400">
    <property type="entry name" value="LT_IagB-like"/>
    <property type="match status" value="1"/>
</dbReference>
<name>A0A963YU83_9PROT</name>
<organism evidence="5 6">
    <name type="scientific">Acidisoma silvae</name>
    <dbReference type="NCBI Taxonomy" id="2802396"/>
    <lineage>
        <taxon>Bacteria</taxon>
        <taxon>Pseudomonadati</taxon>
        <taxon>Pseudomonadota</taxon>
        <taxon>Alphaproteobacteria</taxon>
        <taxon>Acetobacterales</taxon>
        <taxon>Acidocellaceae</taxon>
        <taxon>Acidisoma</taxon>
    </lineage>
</organism>
<comment type="caution">
    <text evidence="5">The sequence shown here is derived from an EMBL/GenBank/DDBJ whole genome shotgun (WGS) entry which is preliminary data.</text>
</comment>
<comment type="similarity">
    <text evidence="1">Belongs to the virb1 family.</text>
</comment>
<dbReference type="Pfam" id="PF01464">
    <property type="entry name" value="SLT"/>
    <property type="match status" value="1"/>
</dbReference>
<dbReference type="SUPFAM" id="SSF53955">
    <property type="entry name" value="Lysozyme-like"/>
    <property type="match status" value="1"/>
</dbReference>
<feature type="compositionally biased region" description="Basic residues" evidence="2">
    <location>
        <begin position="139"/>
        <end position="152"/>
    </location>
</feature>
<evidence type="ECO:0000259" key="4">
    <source>
        <dbReference type="Pfam" id="PF01464"/>
    </source>
</evidence>
<feature type="chain" id="PRO_5038021285" evidence="3">
    <location>
        <begin position="23"/>
        <end position="163"/>
    </location>
</feature>
<evidence type="ECO:0000313" key="6">
    <source>
        <dbReference type="Proteomes" id="UP000708298"/>
    </source>
</evidence>
<dbReference type="RefSeq" id="WP_227322823.1">
    <property type="nucleotide sequence ID" value="NZ_JAESVB010000011.1"/>
</dbReference>
<sequence length="163" mass="17801">MPIPFYACMVAAATAFHLPIHALPAIQLAEGGWVGAAQPNKDGSHDLGLMQVNTRWIKPVSKATGLPPQTVATRLILQPCFNITVAAFILRNYLDEEHGNMWQAIGDYHSHTPGLAIVYKLRVMQEALNLPPLPAPARHAKPHVKAHGHHHRTEALAAEQLAD</sequence>